<dbReference type="OrthoDB" id="5452921at2"/>
<sequence length="276" mass="31819">MKYAGSNEAAAQRVKRNIARAKGSIRKKEYLKAIKEAKLAFEARPDCNGLYGQQRVEIDFMLEDFCNTFSANKGILELLDRFRIRHKPFIAYNRGAVTEIVTKLDILSTRLADHLAEGEKRLQAQHERDKKYWITKGRHCLQRGELPLGRSHLRRAAEEFGNEQGVLTEIAEMLLEKDLLSDAAELLAQARELFPSDQRAYTLGVRAHMTQAEWDKAEEIYLQALKVFGNHAITLLNLARLYMKWNKRDKAWEYARMALEKNPNLEEAQEIMNKAG</sequence>
<dbReference type="PROSITE" id="PS50005">
    <property type="entry name" value="TPR"/>
    <property type="match status" value="1"/>
</dbReference>
<dbReference type="Proteomes" id="UP000269883">
    <property type="component" value="Chromosome"/>
</dbReference>
<dbReference type="Gene3D" id="1.25.40.10">
    <property type="entry name" value="Tetratricopeptide repeat domain"/>
    <property type="match status" value="1"/>
</dbReference>
<dbReference type="AlphaFoldDB" id="A0A2Z6AVM0"/>
<reference evidence="2 3" key="1">
    <citation type="journal article" date="2018" name="Sci. Adv.">
        <title>Multi-heme cytochromes provide a pathway for survival in energy-limited environments.</title>
        <authorList>
            <person name="Deng X."/>
            <person name="Dohmae N."/>
            <person name="Nealson K.H."/>
            <person name="Hashimoto K."/>
            <person name="Okamoto A."/>
        </authorList>
    </citation>
    <scope>NUCLEOTIDE SEQUENCE [LARGE SCALE GENOMIC DNA]</scope>
    <source>
        <strain evidence="2 3">IS5</strain>
    </source>
</reference>
<organism evidence="2 3">
    <name type="scientific">Desulfovibrio ferrophilus</name>
    <dbReference type="NCBI Taxonomy" id="241368"/>
    <lineage>
        <taxon>Bacteria</taxon>
        <taxon>Pseudomonadati</taxon>
        <taxon>Thermodesulfobacteriota</taxon>
        <taxon>Desulfovibrionia</taxon>
        <taxon>Desulfovibrionales</taxon>
        <taxon>Desulfovibrionaceae</taxon>
        <taxon>Desulfovibrio</taxon>
    </lineage>
</organism>
<feature type="repeat" description="TPR" evidence="1">
    <location>
        <begin position="232"/>
        <end position="265"/>
    </location>
</feature>
<dbReference type="SUPFAM" id="SSF48452">
    <property type="entry name" value="TPR-like"/>
    <property type="match status" value="1"/>
</dbReference>
<accession>A0A2Z6AVM0</accession>
<evidence type="ECO:0000313" key="3">
    <source>
        <dbReference type="Proteomes" id="UP000269883"/>
    </source>
</evidence>
<dbReference type="InterPro" id="IPR011990">
    <property type="entry name" value="TPR-like_helical_dom_sf"/>
</dbReference>
<gene>
    <name evidence="2" type="ORF">DFE_0537</name>
</gene>
<dbReference type="EMBL" id="AP017378">
    <property type="protein sequence ID" value="BBD07263.1"/>
    <property type="molecule type" value="Genomic_DNA"/>
</dbReference>
<evidence type="ECO:0000313" key="2">
    <source>
        <dbReference type="EMBL" id="BBD07263.1"/>
    </source>
</evidence>
<dbReference type="RefSeq" id="WP_126376365.1">
    <property type="nucleotide sequence ID" value="NZ_AP017378.1"/>
</dbReference>
<dbReference type="InterPro" id="IPR019734">
    <property type="entry name" value="TPR_rpt"/>
</dbReference>
<name>A0A2Z6AVM0_9BACT</name>
<keyword evidence="3" id="KW-1185">Reference proteome</keyword>
<dbReference type="KEGG" id="dfl:DFE_0537"/>
<proteinExistence type="predicted"/>
<dbReference type="SMART" id="SM00028">
    <property type="entry name" value="TPR"/>
    <property type="match status" value="3"/>
</dbReference>
<protein>
    <submittedName>
        <fullName evidence="2">Uncharacterized protein</fullName>
    </submittedName>
</protein>
<evidence type="ECO:0000256" key="1">
    <source>
        <dbReference type="PROSITE-ProRule" id="PRU00339"/>
    </source>
</evidence>
<keyword evidence="1" id="KW-0802">TPR repeat</keyword>